<dbReference type="EMBL" id="QTSX02000068">
    <property type="protein sequence ID" value="KAJ9089057.1"/>
    <property type="molecule type" value="Genomic_DNA"/>
</dbReference>
<sequence>MKYSILSLAVIAFIGVQSIEATSISSVVRRSPAGGYDSSGSSAPSASGGDSASSCEGGSDGCGGSSGGGEDAPACDGGETGSCSGGAPSTGSETKAYR</sequence>
<dbReference type="Proteomes" id="UP001165960">
    <property type="component" value="Unassembled WGS sequence"/>
</dbReference>
<name>A0ACC2URS3_9FUNG</name>
<reference evidence="1" key="1">
    <citation type="submission" date="2022-04" db="EMBL/GenBank/DDBJ databases">
        <title>Genome of the entomopathogenic fungus Entomophthora muscae.</title>
        <authorList>
            <person name="Elya C."/>
            <person name="Lovett B.R."/>
            <person name="Lee E."/>
            <person name="Macias A.M."/>
            <person name="Hajek A.E."/>
            <person name="De Bivort B.L."/>
            <person name="Kasson M.T."/>
            <person name="De Fine Licht H.H."/>
            <person name="Stajich J.E."/>
        </authorList>
    </citation>
    <scope>NUCLEOTIDE SEQUENCE</scope>
    <source>
        <strain evidence="1">Berkeley</strain>
    </source>
</reference>
<organism evidence="1 2">
    <name type="scientific">Entomophthora muscae</name>
    <dbReference type="NCBI Taxonomy" id="34485"/>
    <lineage>
        <taxon>Eukaryota</taxon>
        <taxon>Fungi</taxon>
        <taxon>Fungi incertae sedis</taxon>
        <taxon>Zoopagomycota</taxon>
        <taxon>Entomophthoromycotina</taxon>
        <taxon>Entomophthoromycetes</taxon>
        <taxon>Entomophthorales</taxon>
        <taxon>Entomophthoraceae</taxon>
        <taxon>Entomophthora</taxon>
    </lineage>
</organism>
<accession>A0ACC2URS3</accession>
<comment type="caution">
    <text evidence="1">The sequence shown here is derived from an EMBL/GenBank/DDBJ whole genome shotgun (WGS) entry which is preliminary data.</text>
</comment>
<protein>
    <submittedName>
        <fullName evidence="1">Uncharacterized protein</fullName>
    </submittedName>
</protein>
<proteinExistence type="predicted"/>
<keyword evidence="2" id="KW-1185">Reference proteome</keyword>
<gene>
    <name evidence="1" type="ORF">DSO57_1016679</name>
</gene>
<evidence type="ECO:0000313" key="1">
    <source>
        <dbReference type="EMBL" id="KAJ9089057.1"/>
    </source>
</evidence>
<evidence type="ECO:0000313" key="2">
    <source>
        <dbReference type="Proteomes" id="UP001165960"/>
    </source>
</evidence>